<dbReference type="InterPro" id="IPR002921">
    <property type="entry name" value="Fungal_lipase-type"/>
</dbReference>
<dbReference type="EC" id="3.1.1.116" evidence="14"/>
<protein>
    <recommendedName>
        <fullName evidence="14">sn-1-specific diacylglycerol lipase</fullName>
        <ecNumber evidence="14">3.1.1.116</ecNumber>
    </recommendedName>
</protein>
<feature type="compositionally biased region" description="Polar residues" evidence="15">
    <location>
        <begin position="677"/>
        <end position="689"/>
    </location>
</feature>
<dbReference type="EMBL" id="JAKWBI020000020">
    <property type="protein sequence ID" value="KAJ2906011.1"/>
    <property type="molecule type" value="Genomic_DNA"/>
</dbReference>
<organism evidence="17 18">
    <name type="scientific">Zalerion maritima</name>
    <dbReference type="NCBI Taxonomy" id="339359"/>
    <lineage>
        <taxon>Eukaryota</taxon>
        <taxon>Fungi</taxon>
        <taxon>Dikarya</taxon>
        <taxon>Ascomycota</taxon>
        <taxon>Pezizomycotina</taxon>
        <taxon>Sordariomycetes</taxon>
        <taxon>Lulworthiomycetidae</taxon>
        <taxon>Lulworthiales</taxon>
        <taxon>Lulworthiaceae</taxon>
        <taxon>Zalerion</taxon>
    </lineage>
</organism>
<sequence length="1166" mass="126337">MEVKREARSENPTGDPEGWPLLMSSGLAHGQAVVIGHPNHQSPPPPATRGRTLLPRPVAGIVSTALNTTGAAIRVGTWMGGLYISTGKYVFTKSVSGAQYMIRGAFSIAAGELASGSTSSLLLLESDHLFAQTLSDLHYNLTKAAFWTIVGLNASQGSLEAAGNLAVTVLGYLDNFFGSTDSSRAVASIVDMISREFRNPATGSPGERVDPGLLCVSLCSLAYLQNHCSMRQEEREFRALLEEVLWDVVVLNDGTRVDVEGLHVTDHYGPLGHTASQSMLVDTIERHGAADSQDEDDAPEMALKSQILRSLPSNASVQIATTTKVTKTIAVEVSGTDALPFEPPPGAEIVEQIRVDPPSPSSDTPNSGEDHLPTFRVVYQFEKLSVGNAKIEGHGAYQGPMSGVVEDVTDMDLEGEQDTMDMPEAPPEVPPKSPTYVRRFCTPPPPEMPTDDSDTPTSTRRTRTTPSSPTTSRRGLRQQNPWAAKAQMTSRGRGPSFSKPTTASKSKAEATRMSLDIGDRKSGFRAALRRGPGSAISTLLHKDSTSGKAPERTSTAKKTPQIDAPKQVLCNSRLPIPKRTSSASRFAPSSQNKSARKPAGRDAGPYDPLDAAGPSRPTSRASYISVHETKRDSMVSQTDTWSIHSRDGPGDDLRPLSPALVRKEVATHGATVRNEASGYQTPGDQTPTGDFSPVKPPSFSTIYTLGSRGSSTSLTVPSYQRSPFQDAGTIRKLQRTGMINEIFPKFHLLRNVVRYMRFSSATYGSIFLSTMGIGKGLEKVWEAEGNLELNVFAHHTDIPRKDILVASFVDTQGGTDASGSTNTNIPLVHYVSVDHESKAIILACRGTMGFEDVLTDLMCEYDKMVWQRRPYMVHKGIHASARRILYGRDGRVLMQLKQALEQYQEYGLVLTGHSLGGSVTALLGIMLAEPSPMGVGFVTSSQPHQRLLGDGTTVDTTKEQIYLPAGRPIHVYAYGPPGTMAPKLQKATRGLITSIVHGNDLVPYLSLGVLHDLQCVGLAFKSEAGGLVKDEFVSRVWNSCHAGLSRVWYGTPTYDTREGELRGDQKAIAALKTLRASMTNSKLVPPGEVFAVETSKVLRRDAYVIDNSAAHVGRMATRVVFKYVKDVEQRFKEIRFGMHMLVDHSPARYEDALNRLHSGVSGPGKH</sequence>
<keyword evidence="11" id="KW-0443">Lipid metabolism</keyword>
<evidence type="ECO:0000259" key="16">
    <source>
        <dbReference type="Pfam" id="PF01764"/>
    </source>
</evidence>
<evidence type="ECO:0000256" key="15">
    <source>
        <dbReference type="SAM" id="MobiDB-lite"/>
    </source>
</evidence>
<dbReference type="CDD" id="cd00519">
    <property type="entry name" value="Lipase_3"/>
    <property type="match status" value="1"/>
</dbReference>
<keyword evidence="3" id="KW-1003">Cell membrane</keyword>
<keyword evidence="10" id="KW-1133">Transmembrane helix</keyword>
<dbReference type="PANTHER" id="PTHR45792:SF7">
    <property type="entry name" value="PUTATIVE (AFU_ORTHOLOGUE AFUA_6G02710)-RELATED"/>
    <property type="match status" value="1"/>
</dbReference>
<dbReference type="GO" id="GO:0019369">
    <property type="term" value="P:arachidonate metabolic process"/>
    <property type="evidence" value="ECO:0007669"/>
    <property type="project" value="TreeGrafter"/>
</dbReference>
<name>A0AAD5RWY0_9PEZI</name>
<feature type="region of interest" description="Disordered" evidence="15">
    <location>
        <begin position="668"/>
        <end position="695"/>
    </location>
</feature>
<evidence type="ECO:0000256" key="5">
    <source>
        <dbReference type="ARBA" id="ARBA00022692"/>
    </source>
</evidence>
<proteinExistence type="predicted"/>
<dbReference type="GO" id="GO:0046340">
    <property type="term" value="P:diacylglycerol catabolic process"/>
    <property type="evidence" value="ECO:0007669"/>
    <property type="project" value="TreeGrafter"/>
</dbReference>
<feature type="region of interest" description="Disordered" evidence="15">
    <location>
        <begin position="417"/>
        <end position="653"/>
    </location>
</feature>
<dbReference type="PANTHER" id="PTHR45792">
    <property type="entry name" value="DIACYLGLYCEROL LIPASE HOMOLOG-RELATED"/>
    <property type="match status" value="1"/>
</dbReference>
<evidence type="ECO:0000256" key="12">
    <source>
        <dbReference type="ARBA" id="ARBA00023136"/>
    </source>
</evidence>
<gene>
    <name evidence="17" type="ORF">MKZ38_003494</name>
</gene>
<evidence type="ECO:0000256" key="3">
    <source>
        <dbReference type="ARBA" id="ARBA00022475"/>
    </source>
</evidence>
<keyword evidence="18" id="KW-1185">Reference proteome</keyword>
<comment type="cofactor">
    <cofactor evidence="1">
        <name>Ca(2+)</name>
        <dbReference type="ChEBI" id="CHEBI:29108"/>
    </cofactor>
</comment>
<feature type="compositionally biased region" description="Low complexity" evidence="15">
    <location>
        <begin position="455"/>
        <end position="473"/>
    </location>
</feature>
<feature type="compositionally biased region" description="Basic and acidic residues" evidence="15">
    <location>
        <begin position="540"/>
        <end position="551"/>
    </location>
</feature>
<evidence type="ECO:0000256" key="10">
    <source>
        <dbReference type="ARBA" id="ARBA00022989"/>
    </source>
</evidence>
<dbReference type="Gene3D" id="3.40.50.1820">
    <property type="entry name" value="alpha/beta hydrolase"/>
    <property type="match status" value="1"/>
</dbReference>
<evidence type="ECO:0000313" key="17">
    <source>
        <dbReference type="EMBL" id="KAJ2906011.1"/>
    </source>
</evidence>
<comment type="caution">
    <text evidence="17">The sequence shown here is derived from an EMBL/GenBank/DDBJ whole genome shotgun (WGS) entry which is preliminary data.</text>
</comment>
<keyword evidence="4" id="KW-0597">Phosphoprotein</keyword>
<evidence type="ECO:0000256" key="7">
    <source>
        <dbReference type="ARBA" id="ARBA00022801"/>
    </source>
</evidence>
<dbReference type="GO" id="GO:0016298">
    <property type="term" value="F:lipase activity"/>
    <property type="evidence" value="ECO:0007669"/>
    <property type="project" value="TreeGrafter"/>
</dbReference>
<evidence type="ECO:0000256" key="11">
    <source>
        <dbReference type="ARBA" id="ARBA00023098"/>
    </source>
</evidence>
<dbReference type="GO" id="GO:0005886">
    <property type="term" value="C:plasma membrane"/>
    <property type="evidence" value="ECO:0007669"/>
    <property type="project" value="UniProtKB-SubCell"/>
</dbReference>
<dbReference type="Pfam" id="PF01764">
    <property type="entry name" value="Lipase_3"/>
    <property type="match status" value="1"/>
</dbReference>
<reference evidence="17" key="1">
    <citation type="submission" date="2022-07" db="EMBL/GenBank/DDBJ databases">
        <title>Draft genome sequence of Zalerion maritima ATCC 34329, a (micro)plastics degrading marine fungus.</title>
        <authorList>
            <person name="Paco A."/>
            <person name="Goncalves M.F.M."/>
            <person name="Rocha-Santos T.A.P."/>
            <person name="Alves A."/>
        </authorList>
    </citation>
    <scope>NUCLEOTIDE SEQUENCE</scope>
    <source>
        <strain evidence="17">ATCC 34329</strain>
    </source>
</reference>
<dbReference type="AlphaFoldDB" id="A0AAD5RWY0"/>
<evidence type="ECO:0000256" key="4">
    <source>
        <dbReference type="ARBA" id="ARBA00022553"/>
    </source>
</evidence>
<dbReference type="InterPro" id="IPR029058">
    <property type="entry name" value="AB_hydrolase_fold"/>
</dbReference>
<comment type="catalytic activity">
    <reaction evidence="13">
        <text>a 1,2-diacyl-sn-glycerol + H2O = a 2-acylglycerol + a fatty acid + H(+)</text>
        <dbReference type="Rhea" id="RHEA:33275"/>
        <dbReference type="ChEBI" id="CHEBI:15377"/>
        <dbReference type="ChEBI" id="CHEBI:15378"/>
        <dbReference type="ChEBI" id="CHEBI:17389"/>
        <dbReference type="ChEBI" id="CHEBI:17815"/>
        <dbReference type="ChEBI" id="CHEBI:28868"/>
        <dbReference type="EC" id="3.1.1.116"/>
    </reaction>
    <physiologicalReaction direction="left-to-right" evidence="13">
        <dbReference type="Rhea" id="RHEA:33276"/>
    </physiologicalReaction>
</comment>
<evidence type="ECO:0000256" key="8">
    <source>
        <dbReference type="ARBA" id="ARBA00022837"/>
    </source>
</evidence>
<evidence type="ECO:0000256" key="13">
    <source>
        <dbReference type="ARBA" id="ARBA00024531"/>
    </source>
</evidence>
<feature type="compositionally biased region" description="Basic and acidic residues" evidence="15">
    <location>
        <begin position="644"/>
        <end position="653"/>
    </location>
</feature>
<evidence type="ECO:0000313" key="18">
    <source>
        <dbReference type="Proteomes" id="UP001201980"/>
    </source>
</evidence>
<comment type="subcellular location">
    <subcellularLocation>
        <location evidence="2">Cell membrane</location>
        <topology evidence="2">Multi-pass membrane protein</topology>
    </subcellularLocation>
</comment>
<dbReference type="GO" id="GO:0046872">
    <property type="term" value="F:metal ion binding"/>
    <property type="evidence" value="ECO:0007669"/>
    <property type="project" value="UniProtKB-KW"/>
</dbReference>
<accession>A0AAD5RWY0</accession>
<feature type="compositionally biased region" description="Polar residues" evidence="15">
    <location>
        <begin position="579"/>
        <end position="593"/>
    </location>
</feature>
<dbReference type="Proteomes" id="UP001201980">
    <property type="component" value="Unassembled WGS sequence"/>
</dbReference>
<keyword evidence="7" id="KW-0378">Hydrolase</keyword>
<keyword evidence="5" id="KW-0812">Transmembrane</keyword>
<evidence type="ECO:0000256" key="9">
    <source>
        <dbReference type="ARBA" id="ARBA00022963"/>
    </source>
</evidence>
<dbReference type="SUPFAM" id="SSF53474">
    <property type="entry name" value="alpha/beta-Hydrolases"/>
    <property type="match status" value="1"/>
</dbReference>
<feature type="compositionally biased region" description="Polar residues" evidence="15">
    <location>
        <begin position="634"/>
        <end position="643"/>
    </location>
</feature>
<feature type="region of interest" description="Disordered" evidence="15">
    <location>
        <begin position="1"/>
        <end position="21"/>
    </location>
</feature>
<evidence type="ECO:0000256" key="1">
    <source>
        <dbReference type="ARBA" id="ARBA00001913"/>
    </source>
</evidence>
<dbReference type="InterPro" id="IPR052214">
    <property type="entry name" value="DAG_Lipase-Related"/>
</dbReference>
<keyword evidence="9" id="KW-0442">Lipid degradation</keyword>
<keyword evidence="6" id="KW-0479">Metal-binding</keyword>
<evidence type="ECO:0000256" key="14">
    <source>
        <dbReference type="ARBA" id="ARBA00026104"/>
    </source>
</evidence>
<feature type="domain" description="Fungal lipase-type" evidence="16">
    <location>
        <begin position="842"/>
        <end position="1006"/>
    </location>
</feature>
<feature type="compositionally biased region" description="Pro residues" evidence="15">
    <location>
        <begin position="424"/>
        <end position="433"/>
    </location>
</feature>
<keyword evidence="8" id="KW-0106">Calcium</keyword>
<keyword evidence="12" id="KW-0472">Membrane</keyword>
<evidence type="ECO:0000256" key="2">
    <source>
        <dbReference type="ARBA" id="ARBA00004651"/>
    </source>
</evidence>
<evidence type="ECO:0000256" key="6">
    <source>
        <dbReference type="ARBA" id="ARBA00022723"/>
    </source>
</evidence>